<dbReference type="EMBL" id="BMCI01000010">
    <property type="protein sequence ID" value="GGC72200.1"/>
    <property type="molecule type" value="Genomic_DNA"/>
</dbReference>
<name>A0A830DYP2_9EURY</name>
<proteinExistence type="predicted"/>
<gene>
    <name evidence="1" type="ORF">GCM10007209_37670</name>
</gene>
<reference evidence="1" key="2">
    <citation type="submission" date="2020-09" db="EMBL/GenBank/DDBJ databases">
        <authorList>
            <person name="Sun Q."/>
            <person name="Sedlacek I."/>
        </authorList>
    </citation>
    <scope>NUCLEOTIDE SEQUENCE</scope>
    <source>
        <strain evidence="1">CCM 7217</strain>
    </source>
</reference>
<sequence>MAGTPTKEQIEAGSTMDRFDALTDGLKQGAPGDEFAMSFNFGEVTLVITVKKVANGFFLSAYNASNDGKWVTGDLYEHKNPLRAALAEAVGDAVAEHLRKTTLFE</sequence>
<dbReference type="RefSeq" id="WP_152420694.1">
    <property type="nucleotide sequence ID" value="NZ_BMCI01000010.1"/>
</dbReference>
<dbReference type="AlphaFoldDB" id="A0A830DYP2"/>
<evidence type="ECO:0000313" key="1">
    <source>
        <dbReference type="EMBL" id="GGC72200.1"/>
    </source>
</evidence>
<accession>A0A830DYP2</accession>
<dbReference type="Proteomes" id="UP000646833">
    <property type="component" value="Unassembled WGS sequence"/>
</dbReference>
<protein>
    <submittedName>
        <fullName evidence="1">Uncharacterized protein</fullName>
    </submittedName>
</protein>
<comment type="caution">
    <text evidence="1">The sequence shown here is derived from an EMBL/GenBank/DDBJ whole genome shotgun (WGS) entry which is preliminary data.</text>
</comment>
<reference evidence="1" key="1">
    <citation type="journal article" date="2014" name="Int. J. Syst. Evol. Microbiol.">
        <title>Complete genome sequence of Corynebacterium casei LMG S-19264T (=DSM 44701T), isolated from a smear-ripened cheese.</title>
        <authorList>
            <consortium name="US DOE Joint Genome Institute (JGI-PGF)"/>
            <person name="Walter F."/>
            <person name="Albersmeier A."/>
            <person name="Kalinowski J."/>
            <person name="Ruckert C."/>
        </authorList>
    </citation>
    <scope>NUCLEOTIDE SEQUENCE</scope>
    <source>
        <strain evidence="1">CCM 7217</strain>
    </source>
</reference>
<evidence type="ECO:0000313" key="2">
    <source>
        <dbReference type="Proteomes" id="UP000646833"/>
    </source>
</evidence>
<organism evidence="1 2">
    <name type="scientific">Haloferax sulfurifontis</name>
    <dbReference type="NCBI Taxonomy" id="255616"/>
    <lineage>
        <taxon>Archaea</taxon>
        <taxon>Methanobacteriati</taxon>
        <taxon>Methanobacteriota</taxon>
        <taxon>Stenosarchaea group</taxon>
        <taxon>Halobacteria</taxon>
        <taxon>Halobacteriales</taxon>
        <taxon>Haloferacaceae</taxon>
        <taxon>Haloferax</taxon>
    </lineage>
</organism>